<feature type="transmembrane region" description="Helical" evidence="1">
    <location>
        <begin position="44"/>
        <end position="64"/>
    </location>
</feature>
<reference evidence="2 3" key="1">
    <citation type="submission" date="2018-10" db="EMBL/GenBank/DDBJ databases">
        <title>Parasedimentitalea marina sp. nov., a psychrophilic bacterium isolated from deep seawater of the New Britain Trench.</title>
        <authorList>
            <person name="Cao J."/>
        </authorList>
    </citation>
    <scope>NUCLEOTIDE SEQUENCE [LARGE SCALE GENOMIC DNA]</scope>
    <source>
        <strain evidence="2 3">W43</strain>
    </source>
</reference>
<evidence type="ECO:0000313" key="3">
    <source>
        <dbReference type="Proteomes" id="UP000283063"/>
    </source>
</evidence>
<proteinExistence type="predicted"/>
<sequence length="94" mass="10557">MDSLNIKVIDHRHKHVPMWLVILQWLILVAILFGPGVLVDSTAMQWAGFIVFLAGAFLCLLGSTNEKLTIEQARTRLDELEAKQTSKTPSSNRI</sequence>
<keyword evidence="3" id="KW-1185">Reference proteome</keyword>
<dbReference type="AlphaFoldDB" id="A0A3T0N1L0"/>
<accession>A0A3T0N1L0</accession>
<organism evidence="2 3">
    <name type="scientific">Parasedimentitalea marina</name>
    <dbReference type="NCBI Taxonomy" id="2483033"/>
    <lineage>
        <taxon>Bacteria</taxon>
        <taxon>Pseudomonadati</taxon>
        <taxon>Pseudomonadota</taxon>
        <taxon>Alphaproteobacteria</taxon>
        <taxon>Rhodobacterales</taxon>
        <taxon>Paracoccaceae</taxon>
        <taxon>Parasedimentitalea</taxon>
    </lineage>
</organism>
<keyword evidence="1" id="KW-0812">Transmembrane</keyword>
<keyword evidence="1" id="KW-1133">Transmembrane helix</keyword>
<gene>
    <name evidence="2" type="ORF">EBB79_08210</name>
</gene>
<dbReference type="RefSeq" id="WP_127748440.1">
    <property type="nucleotide sequence ID" value="NZ_CP033219.1"/>
</dbReference>
<protein>
    <submittedName>
        <fullName evidence="2">Uncharacterized protein</fullName>
    </submittedName>
</protein>
<dbReference type="Proteomes" id="UP000283063">
    <property type="component" value="Chromosome"/>
</dbReference>
<evidence type="ECO:0000256" key="1">
    <source>
        <dbReference type="SAM" id="Phobius"/>
    </source>
</evidence>
<dbReference type="EMBL" id="CP033219">
    <property type="protein sequence ID" value="AZV77879.1"/>
    <property type="molecule type" value="Genomic_DNA"/>
</dbReference>
<dbReference type="KEGG" id="sedi:EBB79_08210"/>
<keyword evidence="1" id="KW-0472">Membrane</keyword>
<dbReference type="OrthoDB" id="8454921at2"/>
<name>A0A3T0N1L0_9RHOB</name>
<feature type="transmembrane region" description="Helical" evidence="1">
    <location>
        <begin position="16"/>
        <end position="38"/>
    </location>
</feature>
<evidence type="ECO:0000313" key="2">
    <source>
        <dbReference type="EMBL" id="AZV77879.1"/>
    </source>
</evidence>